<dbReference type="SUPFAM" id="SSF53474">
    <property type="entry name" value="alpha/beta-Hydrolases"/>
    <property type="match status" value="1"/>
</dbReference>
<evidence type="ECO:0000256" key="3">
    <source>
        <dbReference type="RuleBase" id="RU361235"/>
    </source>
</evidence>
<evidence type="ECO:0000256" key="2">
    <source>
        <dbReference type="ARBA" id="ARBA00022801"/>
    </source>
</evidence>
<accession>A0A8T9BCS1</accession>
<dbReference type="InterPro" id="IPR019826">
    <property type="entry name" value="Carboxylesterase_B_AS"/>
</dbReference>
<dbReference type="OrthoDB" id="3200163at2759"/>
<dbReference type="InterPro" id="IPR050309">
    <property type="entry name" value="Type-B_Carboxylest/Lipase"/>
</dbReference>
<dbReference type="PANTHER" id="PTHR11559">
    <property type="entry name" value="CARBOXYLESTERASE"/>
    <property type="match status" value="1"/>
</dbReference>
<keyword evidence="2 3" id="KW-0378">Hydrolase</keyword>
<proteinExistence type="inferred from homology"/>
<comment type="similarity">
    <text evidence="1 3">Belongs to the type-B carboxylesterase/lipase family.</text>
</comment>
<keyword evidence="6" id="KW-1185">Reference proteome</keyword>
<dbReference type="EMBL" id="QGMF01000403">
    <property type="protein sequence ID" value="TVY16163.1"/>
    <property type="molecule type" value="Genomic_DNA"/>
</dbReference>
<dbReference type="GO" id="GO:0016787">
    <property type="term" value="F:hydrolase activity"/>
    <property type="evidence" value="ECO:0007669"/>
    <property type="project" value="UniProtKB-KW"/>
</dbReference>
<evidence type="ECO:0000313" key="5">
    <source>
        <dbReference type="EMBL" id="TVY16163.1"/>
    </source>
</evidence>
<comment type="caution">
    <text evidence="5">The sequence shown here is derived from an EMBL/GenBank/DDBJ whole genome shotgun (WGS) entry which is preliminary data.</text>
</comment>
<dbReference type="AlphaFoldDB" id="A0A8T9BCS1"/>
<dbReference type="InterPro" id="IPR002018">
    <property type="entry name" value="CarbesteraseB"/>
</dbReference>
<dbReference type="EC" id="3.1.1.-" evidence="3"/>
<feature type="signal peptide" evidence="3">
    <location>
        <begin position="1"/>
        <end position="19"/>
    </location>
</feature>
<dbReference type="Proteomes" id="UP000469559">
    <property type="component" value="Unassembled WGS sequence"/>
</dbReference>
<gene>
    <name evidence="5" type="ORF">LARI1_G006869</name>
</gene>
<feature type="chain" id="PRO_5035969399" description="Carboxylic ester hydrolase" evidence="3">
    <location>
        <begin position="20"/>
        <end position="589"/>
    </location>
</feature>
<dbReference type="Gene3D" id="3.40.50.1820">
    <property type="entry name" value="alpha/beta hydrolase"/>
    <property type="match status" value="1"/>
</dbReference>
<dbReference type="PROSITE" id="PS00122">
    <property type="entry name" value="CARBOXYLESTERASE_B_1"/>
    <property type="match status" value="1"/>
</dbReference>
<name>A0A8T9BCS1_9HELO</name>
<dbReference type="Pfam" id="PF00135">
    <property type="entry name" value="COesterase"/>
    <property type="match status" value="1"/>
</dbReference>
<keyword evidence="3" id="KW-0732">Signal</keyword>
<evidence type="ECO:0000256" key="1">
    <source>
        <dbReference type="ARBA" id="ARBA00005964"/>
    </source>
</evidence>
<dbReference type="InterPro" id="IPR029058">
    <property type="entry name" value="AB_hydrolase_fold"/>
</dbReference>
<sequence length="589" mass="63758">MRNKWALLLTATLPFGVSTSPTFQARDLLAPQAILDYATYQGVANPLLGVNSFLGMPYATAARFDNPVLYNKSLSGIQSATAYGPACPQHELVALTSDVVPEVAGLLGLAESVLGKVLSQSEDCLSVNVQVPQNATPDSNLPILFWIHGGGFTSGGSSAFVSETTAVPGIAYQGATIVQRSVEMNQPVIFVSINYRLNAFGFSGGKEIEDAGVTNLGLKDQRLAMQWVQKHISKFGGDPTKVTIAGESAGAWSVSTHLLLNDGNPEGLFRGAIAMSGGALKVDGQQRQQGVFDEMVRSVGCETASDKLSCVRAAPYDAVYAAVQEQPLYLGYTSLAEKWFPRPDGTFLKDSPHRLVEAGIIADVPVIIGDMRDEGTLFALLPQLNTTTDDEFKDYFQTTWWPNATDAQVEKLMELYPQDPTAGSPFGTGDLNNLFPQYKRLAALIGDYSFQAQRRQLLETIPTGQKVWTYEVDQSLPLLGQVPALDQLGLTDVPLLGSFHVSETILNLFGLLPAAISKNTLAIMSMWISFTNTLDPNNHGVSSLPEWPAWNSTALSQYRFQEAGPAVIQDNYRADGMKYINDNAESLLV</sequence>
<organism evidence="5 6">
    <name type="scientific">Lachnellula arida</name>
    <dbReference type="NCBI Taxonomy" id="1316785"/>
    <lineage>
        <taxon>Eukaryota</taxon>
        <taxon>Fungi</taxon>
        <taxon>Dikarya</taxon>
        <taxon>Ascomycota</taxon>
        <taxon>Pezizomycotina</taxon>
        <taxon>Leotiomycetes</taxon>
        <taxon>Helotiales</taxon>
        <taxon>Lachnaceae</taxon>
        <taxon>Lachnellula</taxon>
    </lineage>
</organism>
<evidence type="ECO:0000313" key="6">
    <source>
        <dbReference type="Proteomes" id="UP000469559"/>
    </source>
</evidence>
<feature type="domain" description="Carboxylesterase type B" evidence="4">
    <location>
        <begin position="49"/>
        <end position="560"/>
    </location>
</feature>
<evidence type="ECO:0000259" key="4">
    <source>
        <dbReference type="Pfam" id="PF00135"/>
    </source>
</evidence>
<reference evidence="5 6" key="1">
    <citation type="submission" date="2018-05" db="EMBL/GenBank/DDBJ databases">
        <title>Whole genome sequencing for identification of molecular markers to develop diagnostic detection tools for the regulated plant pathogen Lachnellula willkommii.</title>
        <authorList>
            <person name="Giroux E."/>
            <person name="Bilodeau G."/>
        </authorList>
    </citation>
    <scope>NUCLEOTIDE SEQUENCE [LARGE SCALE GENOMIC DNA]</scope>
    <source>
        <strain evidence="5 6">CBS 203.66</strain>
    </source>
</reference>
<protein>
    <recommendedName>
        <fullName evidence="3">Carboxylic ester hydrolase</fullName>
        <ecNumber evidence="3">3.1.1.-</ecNumber>
    </recommendedName>
</protein>